<accession>A0A2K9P2S6</accession>
<evidence type="ECO:0000313" key="2">
    <source>
        <dbReference type="EMBL" id="AUO19572.1"/>
    </source>
</evidence>
<dbReference type="KEGG" id="mpec:B9O19_01411"/>
<dbReference type="EMBL" id="CP020991">
    <property type="protein sequence ID" value="AUO19572.1"/>
    <property type="molecule type" value="Genomic_DNA"/>
</dbReference>
<dbReference type="Proteomes" id="UP000235589">
    <property type="component" value="Chromosome"/>
</dbReference>
<sequence length="94" mass="10543">MAEFVNENHNNKNDQSKEYINKDLNNGEITNVIKQSEEVNRAMEALNKIQELLCCGDKRIELSAAKEILGQLGMPGELGGENEITKLEVEIKVI</sequence>
<feature type="region of interest" description="Disordered" evidence="1">
    <location>
        <begin position="1"/>
        <end position="21"/>
    </location>
</feature>
<evidence type="ECO:0000256" key="1">
    <source>
        <dbReference type="SAM" id="MobiDB-lite"/>
    </source>
</evidence>
<dbReference type="AlphaFoldDB" id="A0A2K9P2S6"/>
<feature type="compositionally biased region" description="Basic and acidic residues" evidence="1">
    <location>
        <begin position="9"/>
        <end position="21"/>
    </location>
</feature>
<evidence type="ECO:0000313" key="3">
    <source>
        <dbReference type="Proteomes" id="UP000235589"/>
    </source>
</evidence>
<dbReference type="RefSeq" id="WP_102365770.1">
    <property type="nucleotide sequence ID" value="NZ_CP020991.1"/>
</dbReference>
<proteinExistence type="predicted"/>
<dbReference type="GeneID" id="98062811"/>
<protein>
    <submittedName>
        <fullName evidence="2">Uncharacterized protein</fullName>
    </submittedName>
</protein>
<gene>
    <name evidence="2" type="ORF">B9O19_01411</name>
</gene>
<reference evidence="2 3" key="1">
    <citation type="submission" date="2017-04" db="EMBL/GenBank/DDBJ databases">
        <title>Monoglobus pectinilyticus 14 draft genome.</title>
        <authorList>
            <person name="Kim C."/>
            <person name="Rosendale D.I."/>
            <person name="Kelly W.J."/>
            <person name="Tannock G.W."/>
            <person name="Patchett M.L."/>
            <person name="Jordens J.Z."/>
        </authorList>
    </citation>
    <scope>NUCLEOTIDE SEQUENCE [LARGE SCALE GENOMIC DNA]</scope>
    <source>
        <strain evidence="2 3">14</strain>
    </source>
</reference>
<keyword evidence="3" id="KW-1185">Reference proteome</keyword>
<name>A0A2K9P2S6_9FIRM</name>
<organism evidence="2 3">
    <name type="scientific">Monoglobus pectinilyticus</name>
    <dbReference type="NCBI Taxonomy" id="1981510"/>
    <lineage>
        <taxon>Bacteria</taxon>
        <taxon>Bacillati</taxon>
        <taxon>Bacillota</taxon>
        <taxon>Clostridia</taxon>
        <taxon>Monoglobales</taxon>
        <taxon>Monoglobaceae</taxon>
        <taxon>Monoglobus</taxon>
    </lineage>
</organism>